<evidence type="ECO:0000313" key="2">
    <source>
        <dbReference type="Proteomes" id="UP001237105"/>
    </source>
</evidence>
<evidence type="ECO:0008006" key="3">
    <source>
        <dbReference type="Google" id="ProtNLM"/>
    </source>
</evidence>
<evidence type="ECO:0000313" key="1">
    <source>
        <dbReference type="EMBL" id="MDI3422779.1"/>
    </source>
</evidence>
<gene>
    <name evidence="1" type="ORF">QIT00_30280</name>
</gene>
<protein>
    <recommendedName>
        <fullName evidence="3">Lipoprotein</fullName>
    </recommendedName>
</protein>
<accession>A0ABT6T4J0</accession>
<name>A0ABT6T4J0_9ACTN</name>
<sequence length="395" mass="42537">MAGRVWCGRVVGAALVGLLLGTSCSAPDSRGSDAGAVEGLLQRRAEAVLDRDEQAYEATGGSGDEFDHLAQVPLSSWEYRLTRLDRTRTGATATAALDYRIAGHDRAPVTVQRTLDLSRRDGRWYVEAERPGPDGGEQLWEQGEVTAVRGERSLVLGVGQGEARLRRYAAFADRAVPAVRGAWGRGWPGRVVVLVPDSTKDMAALLGASASAYQGIAAVTTGEAGGGGTAPADRVIVNPESYDLLGDFGKQVVLTHETTHVATRAATSEATPLWLSEGFADWVGYRGTGRTPERAAPELHREVRAGRVPERLPDDAAFGFEGDAGRLARAYESGWLACRMIAEQHGESALVDFYRKVGAHTQREGAVADALRDVLGLGPEEFTRKWRDYLRRELG</sequence>
<organism evidence="1 2">
    <name type="scientific">Streptomyces luteolus</name>
    <dbReference type="NCBI Taxonomy" id="3043615"/>
    <lineage>
        <taxon>Bacteria</taxon>
        <taxon>Bacillati</taxon>
        <taxon>Actinomycetota</taxon>
        <taxon>Actinomycetes</taxon>
        <taxon>Kitasatosporales</taxon>
        <taxon>Streptomycetaceae</taxon>
        <taxon>Streptomyces</taxon>
    </lineage>
</organism>
<dbReference type="PROSITE" id="PS51257">
    <property type="entry name" value="PROKAR_LIPOPROTEIN"/>
    <property type="match status" value="1"/>
</dbReference>
<dbReference type="EMBL" id="JASCIS010000042">
    <property type="protein sequence ID" value="MDI3422779.1"/>
    <property type="molecule type" value="Genomic_DNA"/>
</dbReference>
<proteinExistence type="predicted"/>
<keyword evidence="2" id="KW-1185">Reference proteome</keyword>
<reference evidence="1 2" key="1">
    <citation type="submission" date="2023-05" db="EMBL/GenBank/DDBJ databases">
        <title>Draft genome sequence of Streptomyces sp. B-S-A12 isolated from a cave soil in Thailand.</title>
        <authorList>
            <person name="Chamroensaksri N."/>
            <person name="Muangham S."/>
        </authorList>
    </citation>
    <scope>NUCLEOTIDE SEQUENCE [LARGE SCALE GENOMIC DNA]</scope>
    <source>
        <strain evidence="1 2">B-S-A12</strain>
    </source>
</reference>
<dbReference type="RefSeq" id="WP_282538632.1">
    <property type="nucleotide sequence ID" value="NZ_JASCIS010000042.1"/>
</dbReference>
<comment type="caution">
    <text evidence="1">The sequence shown here is derived from an EMBL/GenBank/DDBJ whole genome shotgun (WGS) entry which is preliminary data.</text>
</comment>
<dbReference type="Proteomes" id="UP001237105">
    <property type="component" value="Unassembled WGS sequence"/>
</dbReference>